<keyword evidence="2" id="KW-1185">Reference proteome</keyword>
<name>A0A346Y0P1_9ACTN</name>
<organism evidence="1 2">
    <name type="scientific">Euzebya pacifica</name>
    <dbReference type="NCBI Taxonomy" id="1608957"/>
    <lineage>
        <taxon>Bacteria</taxon>
        <taxon>Bacillati</taxon>
        <taxon>Actinomycetota</taxon>
        <taxon>Nitriliruptoria</taxon>
        <taxon>Euzebyales</taxon>
    </lineage>
</organism>
<dbReference type="InterPro" id="IPR051922">
    <property type="entry name" value="Bact_Sporulation_Assoc"/>
</dbReference>
<dbReference type="Pfam" id="PF04122">
    <property type="entry name" value="CW_binding_2"/>
    <property type="match status" value="2"/>
</dbReference>
<gene>
    <name evidence="1" type="ORF">DVS28_a3363</name>
</gene>
<dbReference type="SUPFAM" id="SSF75011">
    <property type="entry name" value="3-carboxy-cis,cis-mucoante lactonizing enzyme"/>
    <property type="match status" value="1"/>
</dbReference>
<protein>
    <submittedName>
        <fullName evidence="1">Alkaline phosphatase</fullName>
    </submittedName>
</protein>
<evidence type="ECO:0000313" key="2">
    <source>
        <dbReference type="Proteomes" id="UP000264006"/>
    </source>
</evidence>
<reference evidence="1 2" key="1">
    <citation type="submission" date="2018-09" db="EMBL/GenBank/DDBJ databases">
        <title>Complete genome sequence of Euzebya sp. DY32-46 isolated from seawater of Pacific Ocean.</title>
        <authorList>
            <person name="Xu L."/>
            <person name="Wu Y.-H."/>
            <person name="Xu X.-W."/>
        </authorList>
    </citation>
    <scope>NUCLEOTIDE SEQUENCE [LARGE SCALE GENOMIC DNA]</scope>
    <source>
        <strain evidence="1 2">DY32-46</strain>
    </source>
</reference>
<dbReference type="PANTHER" id="PTHR30032:SF8">
    <property type="entry name" value="GERMINATION-SPECIFIC N-ACETYLMURAMOYL-L-ALANINE AMIDASE"/>
    <property type="match status" value="1"/>
</dbReference>
<dbReference type="Proteomes" id="UP000264006">
    <property type="component" value="Chromosome"/>
</dbReference>
<dbReference type="PANTHER" id="PTHR30032">
    <property type="entry name" value="N-ACETYLMURAMOYL-L-ALANINE AMIDASE-RELATED"/>
    <property type="match status" value="1"/>
</dbReference>
<dbReference type="AlphaFoldDB" id="A0A346Y0P1"/>
<sequence>MLLVVVACVLALVGVVPVVAGEEGPFPADTIAVGLGESSMPNVDVTVELSRVTFPDEGAQRVLIGREDVFADSLASGVLQDEGPLLLVPTDGPVPAQTTAEIRRLGATEAVVLGGESAVSAAVVDELAGEGLSVSRLSGPTRIETAIEVARERPSATTAILARAGGVEGNPSSGFADTLAAGGWAAAEGWPVLLTQTDQLTTSTRDYLAGSGITSVNIVGGTAAVGQAVEDALVAMGMSVTRVSGADRAATALAIADARGLGAVADVERIILVDGFSEDAWAAGFGAAAQAEGGAVDPDSGAREGAPAPVVLGNVDSLPPATVDYLAPGPVAMSCAVTSQVCDAGRVEIGFTPAVRMPVPPGTILYTVANEEASMLWGAQFDGSGGGLAYPCIDQYCTDVDFHAAGERAVMLAQRPGLDDDGVYQLLGETLQLTNGTDPRPYGDDSAGIDAGDNVNGGSYVSFNDGFLLQDAIGGAAQSGAGPGGSVQASHQARNHHPLQAEADVHPGISGTLYLTGGQELVMDLSRVAAGDNPGPQVQRRAGAQVIGAAWDPSQSGDIAIVDTIANIGVLRIAPWPDGDVVEVDGLDVNSTPVWTPDGSTVLVLADTDDGVSLVGVDAASGDTTVLVDDAGDGAAGGRIATDGSGTLVAWHAGSEVRVVNTGDGSVASLPLPSGFDLVGGPTVRP</sequence>
<dbReference type="InterPro" id="IPR007253">
    <property type="entry name" value="Cell_wall-bd_2"/>
</dbReference>
<dbReference type="OrthoDB" id="5241458at2"/>
<dbReference type="KEGG" id="euz:DVS28_a3363"/>
<proteinExistence type="predicted"/>
<evidence type="ECO:0000313" key="1">
    <source>
        <dbReference type="EMBL" id="AXV08038.1"/>
    </source>
</evidence>
<accession>A0A346Y0P1</accession>
<dbReference type="EMBL" id="CP031165">
    <property type="protein sequence ID" value="AXV08038.1"/>
    <property type="molecule type" value="Genomic_DNA"/>
</dbReference>